<protein>
    <submittedName>
        <fullName evidence="1">Uncharacterized protein</fullName>
    </submittedName>
</protein>
<dbReference type="Proteomes" id="UP000324194">
    <property type="component" value="Chromosome 1"/>
</dbReference>
<dbReference type="KEGG" id="asip:AQUSIP_17660"/>
<gene>
    <name evidence="1" type="ORF">AQUSIP_17660</name>
</gene>
<dbReference type="EMBL" id="LR699119">
    <property type="protein sequence ID" value="VVC76453.1"/>
    <property type="molecule type" value="Genomic_DNA"/>
</dbReference>
<evidence type="ECO:0000313" key="1">
    <source>
        <dbReference type="EMBL" id="VVC76453.1"/>
    </source>
</evidence>
<sequence>MLASIKSPNTSSKASVWYRCAYVTAPRIFLSCFMERLSQASDAAMPQSMH</sequence>
<keyword evidence="2" id="KW-1185">Reference proteome</keyword>
<organism evidence="1 2">
    <name type="scientific">Aquicella siphonis</name>
    <dbReference type="NCBI Taxonomy" id="254247"/>
    <lineage>
        <taxon>Bacteria</taxon>
        <taxon>Pseudomonadati</taxon>
        <taxon>Pseudomonadota</taxon>
        <taxon>Gammaproteobacteria</taxon>
        <taxon>Legionellales</taxon>
        <taxon>Coxiellaceae</taxon>
        <taxon>Aquicella</taxon>
    </lineage>
</organism>
<name>A0A5E4PJ53_9COXI</name>
<reference evidence="1 2" key="1">
    <citation type="submission" date="2019-08" db="EMBL/GenBank/DDBJ databases">
        <authorList>
            <person name="Guy L."/>
        </authorList>
    </citation>
    <scope>NUCLEOTIDE SEQUENCE [LARGE SCALE GENOMIC DNA]</scope>
    <source>
        <strain evidence="1 2">SGT-108</strain>
    </source>
</reference>
<proteinExistence type="predicted"/>
<evidence type="ECO:0000313" key="2">
    <source>
        <dbReference type="Proteomes" id="UP000324194"/>
    </source>
</evidence>
<dbReference type="AlphaFoldDB" id="A0A5E4PJ53"/>
<accession>A0A5E4PJ53</accession>